<dbReference type="InterPro" id="IPR036388">
    <property type="entry name" value="WH-like_DNA-bd_sf"/>
</dbReference>
<evidence type="ECO:0000259" key="4">
    <source>
        <dbReference type="PROSITE" id="PS50995"/>
    </source>
</evidence>
<reference evidence="5 6" key="1">
    <citation type="journal article" date="2012" name="J. Bacteriol.">
        <title>Complete genome sequences of Desulfosporosinus orientis DSM765T, Desulfosporosinus youngiae DSM17734T, Desulfosporosinus meridiei DSM13257T, and Desulfosporosinus acidiphilus DSM22704T.</title>
        <authorList>
            <person name="Pester M."/>
            <person name="Brambilla E."/>
            <person name="Alazard D."/>
            <person name="Rattei T."/>
            <person name="Weinmaier T."/>
            <person name="Han J."/>
            <person name="Lucas S."/>
            <person name="Lapidus A."/>
            <person name="Cheng J.F."/>
            <person name="Goodwin L."/>
            <person name="Pitluck S."/>
            <person name="Peters L."/>
            <person name="Ovchinnikova G."/>
            <person name="Teshima H."/>
            <person name="Detter J.C."/>
            <person name="Han C.S."/>
            <person name="Tapia R."/>
            <person name="Land M.L."/>
            <person name="Hauser L."/>
            <person name="Kyrpides N.C."/>
            <person name="Ivanova N.N."/>
            <person name="Pagani I."/>
            <person name="Huntmann M."/>
            <person name="Wei C.L."/>
            <person name="Davenport K.W."/>
            <person name="Daligault H."/>
            <person name="Chain P.S."/>
            <person name="Chen A."/>
            <person name="Mavromatis K."/>
            <person name="Markowitz V."/>
            <person name="Szeto E."/>
            <person name="Mikhailova N."/>
            <person name="Pati A."/>
            <person name="Wagner M."/>
            <person name="Woyke T."/>
            <person name="Ollivier B."/>
            <person name="Klenk H.P."/>
            <person name="Spring S."/>
            <person name="Loy A."/>
        </authorList>
    </citation>
    <scope>NUCLEOTIDE SEQUENCE [LARGE SCALE GENOMIC DNA]</scope>
    <source>
        <strain evidence="6">ATCC BAA-275 / DSM 13257 / NCIMB 13706 / S10</strain>
    </source>
</reference>
<dbReference type="SMART" id="SM00347">
    <property type="entry name" value="HTH_MARR"/>
    <property type="match status" value="1"/>
</dbReference>
<dbReference type="AlphaFoldDB" id="J7IQP1"/>
<dbReference type="PRINTS" id="PR00598">
    <property type="entry name" value="HTHMARR"/>
</dbReference>
<dbReference type="Pfam" id="PF01047">
    <property type="entry name" value="MarR"/>
    <property type="match status" value="1"/>
</dbReference>
<dbReference type="Gene3D" id="1.10.10.10">
    <property type="entry name" value="Winged helix-like DNA-binding domain superfamily/Winged helix DNA-binding domain"/>
    <property type="match status" value="1"/>
</dbReference>
<feature type="domain" description="HTH marR-type" evidence="4">
    <location>
        <begin position="1"/>
        <end position="135"/>
    </location>
</feature>
<dbReference type="PANTHER" id="PTHR42756">
    <property type="entry name" value="TRANSCRIPTIONAL REGULATOR, MARR"/>
    <property type="match status" value="1"/>
</dbReference>
<reference evidence="6" key="2">
    <citation type="submission" date="2012-08" db="EMBL/GenBank/DDBJ databases">
        <title>Finished genome of Desulfosporosinus meridiei DSM 13257.</title>
        <authorList>
            <person name="Huntemann M."/>
            <person name="Wei C.-L."/>
            <person name="Han J."/>
            <person name="Detter J.C."/>
            <person name="Han C."/>
            <person name="Davenport K."/>
            <person name="Daligault H."/>
            <person name="Erkkila T."/>
            <person name="Gu W."/>
            <person name="Munk A.C.C."/>
            <person name="Teshima H."/>
            <person name="Xu Y."/>
            <person name="Chain P."/>
            <person name="Tapia R."/>
            <person name="Chen A."/>
            <person name="Krypides N."/>
            <person name="Mavromatis K."/>
            <person name="Markowitz V."/>
            <person name="Szeto E."/>
            <person name="Ivanova N."/>
            <person name="Mikhailova N."/>
            <person name="Ovchinnikova G."/>
            <person name="Pagani I."/>
            <person name="Pati A."/>
            <person name="Goodwin L."/>
            <person name="Peters L."/>
            <person name="Pitluck S."/>
            <person name="Woyke T."/>
            <person name="Pester M."/>
            <person name="Spring S."/>
            <person name="Ollivier B."/>
            <person name="Rattei T."/>
            <person name="Klenk H.-P."/>
            <person name="Wagner M."/>
            <person name="Loy A."/>
        </authorList>
    </citation>
    <scope>NUCLEOTIDE SEQUENCE [LARGE SCALE GENOMIC DNA]</scope>
    <source>
        <strain evidence="6">ATCC BAA-275 / DSM 13257 / NCIMB 13706 / S10</strain>
    </source>
</reference>
<keyword evidence="1" id="KW-0805">Transcription regulation</keyword>
<dbReference type="InterPro" id="IPR000835">
    <property type="entry name" value="HTH_MarR-typ"/>
</dbReference>
<name>J7IQP1_DESMD</name>
<dbReference type="InterPro" id="IPR036390">
    <property type="entry name" value="WH_DNA-bd_sf"/>
</dbReference>
<proteinExistence type="predicted"/>
<dbReference type="Proteomes" id="UP000005262">
    <property type="component" value="Chromosome"/>
</dbReference>
<dbReference type="OrthoDB" id="327696at2"/>
<dbReference type="GO" id="GO:0003700">
    <property type="term" value="F:DNA-binding transcription factor activity"/>
    <property type="evidence" value="ECO:0007669"/>
    <property type="project" value="InterPro"/>
</dbReference>
<evidence type="ECO:0000313" key="5">
    <source>
        <dbReference type="EMBL" id="AFQ43935.1"/>
    </source>
</evidence>
<keyword evidence="6" id="KW-1185">Reference proteome</keyword>
<organism evidence="5 6">
    <name type="scientific">Desulfosporosinus meridiei (strain ATCC BAA-275 / DSM 13257 / KCTC 12902 / NCIMB 13706 / S10)</name>
    <dbReference type="NCBI Taxonomy" id="768704"/>
    <lineage>
        <taxon>Bacteria</taxon>
        <taxon>Bacillati</taxon>
        <taxon>Bacillota</taxon>
        <taxon>Clostridia</taxon>
        <taxon>Eubacteriales</taxon>
        <taxon>Desulfitobacteriaceae</taxon>
        <taxon>Desulfosporosinus</taxon>
    </lineage>
</organism>
<keyword evidence="2" id="KW-0238">DNA-binding</keyword>
<evidence type="ECO:0000256" key="3">
    <source>
        <dbReference type="ARBA" id="ARBA00023163"/>
    </source>
</evidence>
<dbReference type="STRING" id="768704.Desmer_1987"/>
<accession>J7IQP1</accession>
<evidence type="ECO:0000256" key="2">
    <source>
        <dbReference type="ARBA" id="ARBA00023125"/>
    </source>
</evidence>
<dbReference type="PROSITE" id="PS50995">
    <property type="entry name" value="HTH_MARR_2"/>
    <property type="match status" value="1"/>
</dbReference>
<dbReference type="eggNOG" id="COG1846">
    <property type="taxonomic scope" value="Bacteria"/>
</dbReference>
<dbReference type="EMBL" id="CP003629">
    <property type="protein sequence ID" value="AFQ43935.1"/>
    <property type="molecule type" value="Genomic_DNA"/>
</dbReference>
<dbReference type="KEGG" id="dmi:Desmer_1987"/>
<keyword evidence="3" id="KW-0804">Transcription</keyword>
<dbReference type="RefSeq" id="WP_014902849.1">
    <property type="nucleotide sequence ID" value="NC_018515.1"/>
</dbReference>
<sequence>MGQEKVLDFVLDNLKKVFFPEEWIQLDLSVSKTELLAMLIVDRYGEVIMSQISDYLNAPLSTTTGLVNRLVKNGYLQRERSEEDRRIVTIQLTDKGKTMMRELKATIESYLERFNALLSAEERQLLFKIILKIVNELSRKDPVAENHEKQDHFLRKIPIE</sequence>
<protein>
    <submittedName>
        <fullName evidence="5">Transcriptional regulator</fullName>
    </submittedName>
</protein>
<dbReference type="SUPFAM" id="SSF46785">
    <property type="entry name" value="Winged helix' DNA-binding domain"/>
    <property type="match status" value="1"/>
</dbReference>
<evidence type="ECO:0000313" key="6">
    <source>
        <dbReference type="Proteomes" id="UP000005262"/>
    </source>
</evidence>
<dbReference type="PANTHER" id="PTHR42756:SF1">
    <property type="entry name" value="TRANSCRIPTIONAL REPRESSOR OF EMRAB OPERON"/>
    <property type="match status" value="1"/>
</dbReference>
<dbReference type="GO" id="GO:0003677">
    <property type="term" value="F:DNA binding"/>
    <property type="evidence" value="ECO:0007669"/>
    <property type="project" value="UniProtKB-KW"/>
</dbReference>
<dbReference type="HOGENOM" id="CLU_083287_19_0_9"/>
<evidence type="ECO:0000256" key="1">
    <source>
        <dbReference type="ARBA" id="ARBA00023015"/>
    </source>
</evidence>
<gene>
    <name evidence="5" type="ordered locus">Desmer_1987</name>
</gene>